<dbReference type="EMBL" id="BSKJ01000004">
    <property type="protein sequence ID" value="GLO35584.1"/>
    <property type="molecule type" value="Genomic_DNA"/>
</dbReference>
<sequence>MDRIEELLSITNRITKEYEVLLPLLRDPEVSKAVSFLAELDSLSETYEFTAIDIVRLIDPGRAETMQAIASTKAK</sequence>
<protein>
    <submittedName>
        <fullName evidence="1">Uncharacterized protein</fullName>
    </submittedName>
</protein>
<comment type="caution">
    <text evidence="1">The sequence shown here is derived from an EMBL/GenBank/DDBJ whole genome shotgun (WGS) entry which is preliminary data.</text>
</comment>
<accession>A0AA37VW03</accession>
<dbReference type="RefSeq" id="WP_284353480.1">
    <property type="nucleotide sequence ID" value="NZ_BSKF01000002.1"/>
</dbReference>
<proteinExistence type="predicted"/>
<evidence type="ECO:0000313" key="1">
    <source>
        <dbReference type="EMBL" id="GLO35584.1"/>
    </source>
</evidence>
<gene>
    <name evidence="1" type="ORF">PPUN14671_24170</name>
</gene>
<reference evidence="1" key="1">
    <citation type="submission" date="2023-01" db="EMBL/GenBank/DDBJ databases">
        <title>Whole-genome sequence of Pseudomonas putida NBRC 14671.</title>
        <authorList>
            <person name="Morohoshi T."/>
            <person name="Someya N."/>
        </authorList>
    </citation>
    <scope>NUCLEOTIDE SEQUENCE</scope>
    <source>
        <strain evidence="1">NBRC 14671</strain>
    </source>
</reference>
<dbReference type="Proteomes" id="UP001161257">
    <property type="component" value="Unassembled WGS sequence"/>
</dbReference>
<name>A0AA37VW03_PSEPU</name>
<organism evidence="1 2">
    <name type="scientific">Pseudomonas putida</name>
    <name type="common">Arthrobacter siderocapsulatus</name>
    <dbReference type="NCBI Taxonomy" id="303"/>
    <lineage>
        <taxon>Bacteria</taxon>
        <taxon>Pseudomonadati</taxon>
        <taxon>Pseudomonadota</taxon>
        <taxon>Gammaproteobacteria</taxon>
        <taxon>Pseudomonadales</taxon>
        <taxon>Pseudomonadaceae</taxon>
        <taxon>Pseudomonas</taxon>
    </lineage>
</organism>
<dbReference type="AlphaFoldDB" id="A0AA37VW03"/>
<evidence type="ECO:0000313" key="2">
    <source>
        <dbReference type="Proteomes" id="UP001161257"/>
    </source>
</evidence>